<accession>A0A521BE13</accession>
<dbReference type="Proteomes" id="UP000317593">
    <property type="component" value="Unassembled WGS sequence"/>
</dbReference>
<feature type="transmembrane region" description="Helical" evidence="1">
    <location>
        <begin position="89"/>
        <end position="111"/>
    </location>
</feature>
<reference evidence="3 4" key="1">
    <citation type="submission" date="2017-05" db="EMBL/GenBank/DDBJ databases">
        <authorList>
            <person name="Varghese N."/>
            <person name="Submissions S."/>
        </authorList>
    </citation>
    <scope>NUCLEOTIDE SEQUENCE [LARGE SCALE GENOMIC DNA]</scope>
    <source>
        <strain evidence="3 4">DSM 21194</strain>
    </source>
</reference>
<proteinExistence type="predicted"/>
<protein>
    <submittedName>
        <fullName evidence="3">Uncharacterized protein</fullName>
    </submittedName>
</protein>
<sequence>MRLSISTSIVVVVMLLAPLKNAAWAQQEDVKAGDRIRVTYKDITIHRLSGLLQEVSGDSLYLAQPDSIVAFSLSSVRKLEISTGKKRRGLRGMMIGGAGGGLFLGLYFMLADESCDPDDTWCMDLFSPGESFILGLVTGSVLGAVTGGVIGHLTKTDKWKQISIKPVSVGYGQGRAYALTMSVNLFNSR</sequence>
<evidence type="ECO:0000313" key="3">
    <source>
        <dbReference type="EMBL" id="SMO45336.1"/>
    </source>
</evidence>
<keyword evidence="1" id="KW-0472">Membrane</keyword>
<keyword evidence="4" id="KW-1185">Reference proteome</keyword>
<feature type="signal peptide" evidence="2">
    <location>
        <begin position="1"/>
        <end position="22"/>
    </location>
</feature>
<keyword evidence="2" id="KW-0732">Signal</keyword>
<dbReference type="AlphaFoldDB" id="A0A521BE13"/>
<keyword evidence="1" id="KW-0812">Transmembrane</keyword>
<dbReference type="EMBL" id="FXTH01000003">
    <property type="protein sequence ID" value="SMO45336.1"/>
    <property type="molecule type" value="Genomic_DNA"/>
</dbReference>
<evidence type="ECO:0000256" key="1">
    <source>
        <dbReference type="SAM" id="Phobius"/>
    </source>
</evidence>
<keyword evidence="1" id="KW-1133">Transmembrane helix</keyword>
<dbReference type="RefSeq" id="WP_142713267.1">
    <property type="nucleotide sequence ID" value="NZ_FXTH01000003.1"/>
</dbReference>
<gene>
    <name evidence="3" type="ORF">SAMN06265218_10331</name>
</gene>
<feature type="transmembrane region" description="Helical" evidence="1">
    <location>
        <begin position="131"/>
        <end position="153"/>
    </location>
</feature>
<name>A0A521BE13_9BACT</name>
<feature type="chain" id="PRO_5021742551" evidence="2">
    <location>
        <begin position="23"/>
        <end position="189"/>
    </location>
</feature>
<evidence type="ECO:0000256" key="2">
    <source>
        <dbReference type="SAM" id="SignalP"/>
    </source>
</evidence>
<evidence type="ECO:0000313" key="4">
    <source>
        <dbReference type="Proteomes" id="UP000317593"/>
    </source>
</evidence>
<organism evidence="3 4">
    <name type="scientific">Fodinibius sediminis</name>
    <dbReference type="NCBI Taxonomy" id="1214077"/>
    <lineage>
        <taxon>Bacteria</taxon>
        <taxon>Pseudomonadati</taxon>
        <taxon>Balneolota</taxon>
        <taxon>Balneolia</taxon>
        <taxon>Balneolales</taxon>
        <taxon>Balneolaceae</taxon>
        <taxon>Fodinibius</taxon>
    </lineage>
</organism>